<dbReference type="InterPro" id="IPR045263">
    <property type="entry name" value="GLUT"/>
</dbReference>
<evidence type="ECO:0000256" key="7">
    <source>
        <dbReference type="ARBA" id="ARBA00049119"/>
    </source>
</evidence>
<dbReference type="EMBL" id="KB467942">
    <property type="protein sequence ID" value="PCH38728.1"/>
    <property type="molecule type" value="Genomic_DNA"/>
</dbReference>
<dbReference type="InterPro" id="IPR036259">
    <property type="entry name" value="MFS_trans_sf"/>
</dbReference>
<keyword evidence="6 9" id="KW-0472">Membrane</keyword>
<proteinExistence type="inferred from homology"/>
<dbReference type="InterPro" id="IPR020846">
    <property type="entry name" value="MFS_dom"/>
</dbReference>
<dbReference type="Gene3D" id="1.20.1250.20">
    <property type="entry name" value="MFS general substrate transporter like domains"/>
    <property type="match status" value="1"/>
</dbReference>
<dbReference type="OMA" id="WAITASF"/>
<organism evidence="11 12">
    <name type="scientific">Wolfiporia cocos (strain MD-104)</name>
    <name type="common">Brown rot fungus</name>
    <dbReference type="NCBI Taxonomy" id="742152"/>
    <lineage>
        <taxon>Eukaryota</taxon>
        <taxon>Fungi</taxon>
        <taxon>Dikarya</taxon>
        <taxon>Basidiomycota</taxon>
        <taxon>Agaricomycotina</taxon>
        <taxon>Agaricomycetes</taxon>
        <taxon>Polyporales</taxon>
        <taxon>Phaeolaceae</taxon>
        <taxon>Wolfiporia</taxon>
    </lineage>
</organism>
<sequence>MASVHEPQAFTVYGWIACAWILVVSFQYGYHISSLNQIQAVLTCRAAVPSADYGLPTCIPMSDATFSLVTSVYTVGGLIGSLGANVVMDRWGRKGASSASAVSTAVGAALMGISAGLFPLAFGRMLTGVGAGIGLCVGPIFISEIAPPRQRGAIGVLTQFAIVIGIMTTQAIGLQLATPTQWRYVLFFSAILSGAQLLTSPMMIESPTWLSRRGLLADKDATAHRIWQTAQIMHSPDLPNSESADPLLGTGDDEDDENAKADDEHDAAISVPKLLVASELRRPLAIVCFSMLVQQLSGINAVLYYSNDILSKALPDLGPYISLGITIVNVIMTATPIVLIDRLGRKQLLSMSAGGALVSLLGVGVGLNSGMVALASITIVTFVASFAIGIGPVPFVMIPEVSPHHAVSALSSVGLSLNWIANFLVGLVFLPLRNFLSDGDPDKEGRVFYVFAALLAFCTFVLFKVYRG</sequence>
<feature type="region of interest" description="Disordered" evidence="8">
    <location>
        <begin position="235"/>
        <end position="264"/>
    </location>
</feature>
<evidence type="ECO:0000256" key="6">
    <source>
        <dbReference type="ARBA" id="ARBA00023136"/>
    </source>
</evidence>
<feature type="transmembrane region" description="Helical" evidence="9">
    <location>
        <begin position="153"/>
        <end position="172"/>
    </location>
</feature>
<keyword evidence="5 9" id="KW-1133">Transmembrane helix</keyword>
<feature type="transmembrane region" description="Helical" evidence="9">
    <location>
        <begin position="12"/>
        <end position="30"/>
    </location>
</feature>
<dbReference type="PROSITE" id="PS00217">
    <property type="entry name" value="SUGAR_TRANSPORT_2"/>
    <property type="match status" value="1"/>
</dbReference>
<feature type="transmembrane region" description="Helical" evidence="9">
    <location>
        <begin position="447"/>
        <end position="466"/>
    </location>
</feature>
<comment type="catalytic activity">
    <reaction evidence="7">
        <text>myo-inositol(out) + H(+)(out) = myo-inositol(in) + H(+)(in)</text>
        <dbReference type="Rhea" id="RHEA:60364"/>
        <dbReference type="ChEBI" id="CHEBI:15378"/>
        <dbReference type="ChEBI" id="CHEBI:17268"/>
    </reaction>
</comment>
<dbReference type="InterPro" id="IPR005829">
    <property type="entry name" value="Sugar_transporter_CS"/>
</dbReference>
<dbReference type="GO" id="GO:0016020">
    <property type="term" value="C:membrane"/>
    <property type="evidence" value="ECO:0007669"/>
    <property type="project" value="UniProtKB-SubCell"/>
</dbReference>
<dbReference type="GO" id="GO:0015149">
    <property type="term" value="F:hexose transmembrane transporter activity"/>
    <property type="evidence" value="ECO:0007669"/>
    <property type="project" value="TreeGrafter"/>
</dbReference>
<dbReference type="PANTHER" id="PTHR23503">
    <property type="entry name" value="SOLUTE CARRIER FAMILY 2"/>
    <property type="match status" value="1"/>
</dbReference>
<evidence type="ECO:0000256" key="4">
    <source>
        <dbReference type="ARBA" id="ARBA00022692"/>
    </source>
</evidence>
<evidence type="ECO:0000256" key="2">
    <source>
        <dbReference type="ARBA" id="ARBA00010992"/>
    </source>
</evidence>
<feature type="transmembrane region" description="Helical" evidence="9">
    <location>
        <begin position="347"/>
        <end position="367"/>
    </location>
</feature>
<evidence type="ECO:0000256" key="9">
    <source>
        <dbReference type="SAM" id="Phobius"/>
    </source>
</evidence>
<feature type="transmembrane region" description="Helical" evidence="9">
    <location>
        <begin position="128"/>
        <end position="146"/>
    </location>
</feature>
<keyword evidence="3" id="KW-0813">Transport</keyword>
<protein>
    <submittedName>
        <fullName evidence="11">General substrate transporter</fullName>
    </submittedName>
</protein>
<comment type="subcellular location">
    <subcellularLocation>
        <location evidence="1">Membrane</location>
        <topology evidence="1">Multi-pass membrane protein</topology>
    </subcellularLocation>
</comment>
<gene>
    <name evidence="11" type="ORF">WOLCODRAFT_131016</name>
</gene>
<dbReference type="STRING" id="742152.A0A2H3JLX6"/>
<dbReference type="PANTHER" id="PTHR23503:SF8">
    <property type="entry name" value="FACILITATED GLUCOSE TRANSPORTER PROTEIN 1"/>
    <property type="match status" value="1"/>
</dbReference>
<feature type="transmembrane region" description="Helical" evidence="9">
    <location>
        <begin position="317"/>
        <end position="340"/>
    </location>
</feature>
<dbReference type="Proteomes" id="UP000218811">
    <property type="component" value="Unassembled WGS sequence"/>
</dbReference>
<dbReference type="SUPFAM" id="SSF103473">
    <property type="entry name" value="MFS general substrate transporter"/>
    <property type="match status" value="1"/>
</dbReference>
<accession>A0A2H3JLX6</accession>
<dbReference type="PROSITE" id="PS50850">
    <property type="entry name" value="MFS"/>
    <property type="match status" value="1"/>
</dbReference>
<evidence type="ECO:0000256" key="8">
    <source>
        <dbReference type="SAM" id="MobiDB-lite"/>
    </source>
</evidence>
<dbReference type="InterPro" id="IPR003663">
    <property type="entry name" value="Sugar/inositol_transpt"/>
</dbReference>
<dbReference type="AlphaFoldDB" id="A0A2H3JLX6"/>
<dbReference type="InterPro" id="IPR005828">
    <property type="entry name" value="MFS_sugar_transport-like"/>
</dbReference>
<dbReference type="PRINTS" id="PR00171">
    <property type="entry name" value="SUGRTRNSPORT"/>
</dbReference>
<evidence type="ECO:0000313" key="12">
    <source>
        <dbReference type="Proteomes" id="UP000218811"/>
    </source>
</evidence>
<feature type="transmembrane region" description="Helical" evidence="9">
    <location>
        <begin position="99"/>
        <end position="122"/>
    </location>
</feature>
<evidence type="ECO:0000313" key="11">
    <source>
        <dbReference type="EMBL" id="PCH38728.1"/>
    </source>
</evidence>
<feature type="transmembrane region" description="Helical" evidence="9">
    <location>
        <begin position="373"/>
        <end position="397"/>
    </location>
</feature>
<evidence type="ECO:0000256" key="1">
    <source>
        <dbReference type="ARBA" id="ARBA00004141"/>
    </source>
</evidence>
<evidence type="ECO:0000259" key="10">
    <source>
        <dbReference type="PROSITE" id="PS50850"/>
    </source>
</evidence>
<keyword evidence="12" id="KW-1185">Reference proteome</keyword>
<feature type="transmembrane region" description="Helical" evidence="9">
    <location>
        <begin position="409"/>
        <end position="432"/>
    </location>
</feature>
<dbReference type="Pfam" id="PF00083">
    <property type="entry name" value="Sugar_tr"/>
    <property type="match status" value="1"/>
</dbReference>
<feature type="transmembrane region" description="Helical" evidence="9">
    <location>
        <begin position="184"/>
        <end position="204"/>
    </location>
</feature>
<dbReference type="OrthoDB" id="4540492at2759"/>
<evidence type="ECO:0000256" key="3">
    <source>
        <dbReference type="ARBA" id="ARBA00022448"/>
    </source>
</evidence>
<comment type="similarity">
    <text evidence="2">Belongs to the major facilitator superfamily. Sugar transporter (TC 2.A.1.1) family.</text>
</comment>
<feature type="transmembrane region" description="Helical" evidence="9">
    <location>
        <begin position="284"/>
        <end position="305"/>
    </location>
</feature>
<feature type="domain" description="Major facilitator superfamily (MFS) profile" evidence="10">
    <location>
        <begin position="17"/>
        <end position="468"/>
    </location>
</feature>
<evidence type="ECO:0000256" key="5">
    <source>
        <dbReference type="ARBA" id="ARBA00022989"/>
    </source>
</evidence>
<keyword evidence="4 9" id="KW-0812">Transmembrane</keyword>
<reference evidence="11 12" key="1">
    <citation type="journal article" date="2012" name="Science">
        <title>The Paleozoic origin of enzymatic lignin decomposition reconstructed from 31 fungal genomes.</title>
        <authorList>
            <person name="Floudas D."/>
            <person name="Binder M."/>
            <person name="Riley R."/>
            <person name="Barry K."/>
            <person name="Blanchette R.A."/>
            <person name="Henrissat B."/>
            <person name="Martinez A.T."/>
            <person name="Otillar R."/>
            <person name="Spatafora J.W."/>
            <person name="Yadav J.S."/>
            <person name="Aerts A."/>
            <person name="Benoit I."/>
            <person name="Boyd A."/>
            <person name="Carlson A."/>
            <person name="Copeland A."/>
            <person name="Coutinho P.M."/>
            <person name="de Vries R.P."/>
            <person name="Ferreira P."/>
            <person name="Findley K."/>
            <person name="Foster B."/>
            <person name="Gaskell J."/>
            <person name="Glotzer D."/>
            <person name="Gorecki P."/>
            <person name="Heitman J."/>
            <person name="Hesse C."/>
            <person name="Hori C."/>
            <person name="Igarashi K."/>
            <person name="Jurgens J.A."/>
            <person name="Kallen N."/>
            <person name="Kersten P."/>
            <person name="Kohler A."/>
            <person name="Kuees U."/>
            <person name="Kumar T.K.A."/>
            <person name="Kuo A."/>
            <person name="LaButti K."/>
            <person name="Larrondo L.F."/>
            <person name="Lindquist E."/>
            <person name="Ling A."/>
            <person name="Lombard V."/>
            <person name="Lucas S."/>
            <person name="Lundell T."/>
            <person name="Martin R."/>
            <person name="McLaughlin D.J."/>
            <person name="Morgenstern I."/>
            <person name="Morin E."/>
            <person name="Murat C."/>
            <person name="Nagy L.G."/>
            <person name="Nolan M."/>
            <person name="Ohm R.A."/>
            <person name="Patyshakuliyeva A."/>
            <person name="Rokas A."/>
            <person name="Ruiz-Duenas F.J."/>
            <person name="Sabat G."/>
            <person name="Salamov A."/>
            <person name="Samejima M."/>
            <person name="Schmutz J."/>
            <person name="Slot J.C."/>
            <person name="St John F."/>
            <person name="Stenlid J."/>
            <person name="Sun H."/>
            <person name="Sun S."/>
            <person name="Syed K."/>
            <person name="Tsang A."/>
            <person name="Wiebenga A."/>
            <person name="Young D."/>
            <person name="Pisabarro A."/>
            <person name="Eastwood D.C."/>
            <person name="Martin F."/>
            <person name="Cullen D."/>
            <person name="Grigoriev I.V."/>
            <person name="Hibbett D.S."/>
        </authorList>
    </citation>
    <scope>NUCLEOTIDE SEQUENCE [LARGE SCALE GENOMIC DNA]</scope>
    <source>
        <strain evidence="11 12">MD-104</strain>
    </source>
</reference>
<feature type="transmembrane region" description="Helical" evidence="9">
    <location>
        <begin position="64"/>
        <end position="87"/>
    </location>
</feature>
<name>A0A2H3JLX6_WOLCO</name>